<evidence type="ECO:0000256" key="8">
    <source>
        <dbReference type="ARBA" id="ARBA00075398"/>
    </source>
</evidence>
<comment type="similarity">
    <text evidence="7">Belongs to the RMD5/GID2 family.</text>
</comment>
<organism evidence="14 15">
    <name type="scientific">Sporothrix schenckii 1099-18</name>
    <dbReference type="NCBI Taxonomy" id="1397361"/>
    <lineage>
        <taxon>Eukaryota</taxon>
        <taxon>Fungi</taxon>
        <taxon>Dikarya</taxon>
        <taxon>Ascomycota</taxon>
        <taxon>Pezizomycotina</taxon>
        <taxon>Sordariomycetes</taxon>
        <taxon>Sordariomycetidae</taxon>
        <taxon>Ophiostomatales</taxon>
        <taxon>Ophiostomataceae</taxon>
        <taxon>Sporothrix</taxon>
    </lineage>
</organism>
<dbReference type="Pfam" id="PF10607">
    <property type="entry name" value="CTLH"/>
    <property type="match status" value="1"/>
</dbReference>
<comment type="subcellular location">
    <subcellularLocation>
        <location evidence="2">Cytoplasm</location>
    </subcellularLocation>
</comment>
<evidence type="ECO:0000256" key="11">
    <source>
        <dbReference type="SAM" id="MobiDB-lite"/>
    </source>
</evidence>
<keyword evidence="4" id="KW-0479">Metal-binding</keyword>
<dbReference type="InterPro" id="IPR006595">
    <property type="entry name" value="CTLH_C"/>
</dbReference>
<reference evidence="14 15" key="2">
    <citation type="journal article" date="2015" name="Eukaryot. Cell">
        <title>Asexual propagation of a virulent clone complex in a human and feline outbreak of sporotrichosis.</title>
        <authorList>
            <person name="Teixeira Mde M."/>
            <person name="Rodrigues A.M."/>
            <person name="Tsui C.K."/>
            <person name="de Almeida L.G."/>
            <person name="Van Diepeningen A.D."/>
            <person name="van den Ende B.G."/>
            <person name="Fernandes G.F."/>
            <person name="Kano R."/>
            <person name="Hamelin R.C."/>
            <person name="Lopes-Bezerra L.M."/>
            <person name="Vasconcelos A.T."/>
            <person name="de Hoog S."/>
            <person name="de Camargo Z.P."/>
            <person name="Felipe M.S."/>
        </authorList>
    </citation>
    <scope>NUCLEOTIDE SEQUENCE [LARGE SCALE GENOMIC DNA]</scope>
    <source>
        <strain evidence="14 15">1099-18</strain>
    </source>
</reference>
<evidence type="ECO:0000313" key="15">
    <source>
        <dbReference type="Proteomes" id="UP000033710"/>
    </source>
</evidence>
<evidence type="ECO:0000256" key="2">
    <source>
        <dbReference type="ARBA" id="ARBA00004496"/>
    </source>
</evidence>
<accession>A0A0F2MBT0</accession>
<dbReference type="GO" id="GO:0008270">
    <property type="term" value="F:zinc ion binding"/>
    <property type="evidence" value="ECO:0007669"/>
    <property type="project" value="UniProtKB-KW"/>
</dbReference>
<dbReference type="FunFam" id="3.30.40.10:FF:000143">
    <property type="entry name" value="Regulator of gluconeogenesis Rmd5"/>
    <property type="match status" value="1"/>
</dbReference>
<name>A0A0F2MBT0_SPOSC</name>
<sequence>MPGKTHTAEHLPFFSGRCGLASEAWPSLLIPPSPPHNSYPSLCHDHKLPHHVRPAFAHLHITLRPQTPKPHQKPPVLDPIADLSIASWLARDPHAPQRLPTSLCWSSSAISRTAALIVNIEVNVTRVSIHPHAYGFVGDTAYIPGYFSTTSPSLVSTMADNMPTLRNDLSMVARKARLTSAVEDVDNIIAQLLEAREKIAAEPSNDTAEQDPHAASLILTKLQNPIKEGFETVNNDLKAVSKTQKEFGKALDRSFPITPLPTEYDVMQKHPALINRAIAMHLLREGHFDVSRVFMDEARDIAAIDGSTAGGADDDQADDDDAGDDASMTNGDVEFDGHGNFTQTESIYLQDKFQRMYSILQDIKAHNLASAIDWARENSEELEERGSNLEFELCKLQFIWLAKSGMHEPRGEYDDSEDDEEDGEGFGHADFADAFEYARTNFHRFSKRHLGQIQRLSAALVFSSNIDESPYAVAFATSTAFADLATSFTREFCSLLGLSAESPLYVAATAGTIALPRLIKFIGATRSKRTEWTTANEMAFETPLPESMTYHPIFVCPVSKEQTTAANPPMILPCGHTLAHDSLRNITKGSKFKCPYCPIEGQIKDARQIIL</sequence>
<dbReference type="InterPro" id="IPR044063">
    <property type="entry name" value="ZF_RING_GID"/>
</dbReference>
<evidence type="ECO:0000259" key="13">
    <source>
        <dbReference type="PROSITE" id="PS51867"/>
    </source>
</evidence>
<dbReference type="PROSITE" id="PS50897">
    <property type="entry name" value="CTLH"/>
    <property type="match status" value="1"/>
</dbReference>
<dbReference type="GO" id="GO:0005737">
    <property type="term" value="C:cytoplasm"/>
    <property type="evidence" value="ECO:0007669"/>
    <property type="project" value="UniProtKB-SubCell"/>
</dbReference>
<dbReference type="VEuPathDB" id="FungiDB:SPSK_08672"/>
<keyword evidence="3" id="KW-0963">Cytoplasm</keyword>
<feature type="zinc finger region" description="RING-Gid-type" evidence="10">
    <location>
        <begin position="556"/>
        <end position="597"/>
    </location>
</feature>
<dbReference type="RefSeq" id="XP_016588292.1">
    <property type="nucleotide sequence ID" value="XM_016735262.1"/>
</dbReference>
<dbReference type="KEGG" id="ssck:SPSK_08672"/>
<dbReference type="Gene3D" id="3.30.40.10">
    <property type="entry name" value="Zinc/RING finger domain, C3HC4 (zinc finger)"/>
    <property type="match status" value="1"/>
</dbReference>
<dbReference type="InterPro" id="IPR024964">
    <property type="entry name" value="CTLH/CRA"/>
</dbReference>
<dbReference type="InterPro" id="IPR013144">
    <property type="entry name" value="CRA_dom"/>
</dbReference>
<dbReference type="SMART" id="SM00757">
    <property type="entry name" value="CRA"/>
    <property type="match status" value="1"/>
</dbReference>
<comment type="function">
    <text evidence="1">Involved in the proteasome-dependent degradation of fructose-1,6-bisphosphatase.</text>
</comment>
<dbReference type="OrthoDB" id="1933281at2759"/>
<comment type="caution">
    <text evidence="14">The sequence shown here is derived from an EMBL/GenBank/DDBJ whole genome shotgun (WGS) entry which is preliminary data.</text>
</comment>
<dbReference type="InterPro" id="IPR045098">
    <property type="entry name" value="Fyv10_fam"/>
</dbReference>
<keyword evidence="6" id="KW-0862">Zinc</keyword>
<dbReference type="InterPro" id="IPR037683">
    <property type="entry name" value="Rmd5_dRing"/>
</dbReference>
<dbReference type="InterPro" id="IPR006594">
    <property type="entry name" value="LisH"/>
</dbReference>
<dbReference type="GO" id="GO:0061630">
    <property type="term" value="F:ubiquitin protein ligase activity"/>
    <property type="evidence" value="ECO:0007669"/>
    <property type="project" value="InterPro"/>
</dbReference>
<evidence type="ECO:0000256" key="9">
    <source>
        <dbReference type="ARBA" id="ARBA00080744"/>
    </source>
</evidence>
<dbReference type="GO" id="GO:0034657">
    <property type="term" value="C:GID complex"/>
    <property type="evidence" value="ECO:0007669"/>
    <property type="project" value="TreeGrafter"/>
</dbReference>
<dbReference type="Proteomes" id="UP000033710">
    <property type="component" value="Unassembled WGS sequence"/>
</dbReference>
<dbReference type="Pfam" id="PF13445">
    <property type="entry name" value="zf-RING_UBOX"/>
    <property type="match status" value="1"/>
</dbReference>
<dbReference type="GeneID" id="27670539"/>
<evidence type="ECO:0000256" key="7">
    <source>
        <dbReference type="ARBA" id="ARBA00061136"/>
    </source>
</evidence>
<feature type="compositionally biased region" description="Acidic residues" evidence="11">
    <location>
        <begin position="312"/>
        <end position="324"/>
    </location>
</feature>
<evidence type="ECO:0000256" key="4">
    <source>
        <dbReference type="ARBA" id="ARBA00022723"/>
    </source>
</evidence>
<gene>
    <name evidence="14" type="ORF">SPSK_08672</name>
</gene>
<feature type="domain" description="RING-Gid-type" evidence="13">
    <location>
        <begin position="556"/>
        <end position="597"/>
    </location>
</feature>
<dbReference type="GO" id="GO:0005634">
    <property type="term" value="C:nucleus"/>
    <property type="evidence" value="ECO:0007669"/>
    <property type="project" value="TreeGrafter"/>
</dbReference>
<protein>
    <recommendedName>
        <fullName evidence="9">GID complex catalytic subunit 2</fullName>
    </recommendedName>
    <alternativeName>
        <fullName evidence="8">Glucose-induced degradation protein 2</fullName>
    </alternativeName>
</protein>
<evidence type="ECO:0000313" key="14">
    <source>
        <dbReference type="EMBL" id="KJR85616.1"/>
    </source>
</evidence>
<dbReference type="SMART" id="SM00668">
    <property type="entry name" value="CTLH"/>
    <property type="match status" value="1"/>
</dbReference>
<feature type="domain" description="CTLH" evidence="12">
    <location>
        <begin position="352"/>
        <end position="409"/>
    </location>
</feature>
<dbReference type="PROSITE" id="PS51867">
    <property type="entry name" value="ZF_RING_GID"/>
    <property type="match status" value="1"/>
</dbReference>
<keyword evidence="5 10" id="KW-0863">Zinc-finger</keyword>
<dbReference type="SUPFAM" id="SSF57850">
    <property type="entry name" value="RING/U-box"/>
    <property type="match status" value="1"/>
</dbReference>
<dbReference type="AlphaFoldDB" id="A0A0F2MBT0"/>
<evidence type="ECO:0000256" key="5">
    <source>
        <dbReference type="ARBA" id="ARBA00022771"/>
    </source>
</evidence>
<dbReference type="EMBL" id="AXCR01000007">
    <property type="protein sequence ID" value="KJR85616.1"/>
    <property type="molecule type" value="Genomic_DNA"/>
</dbReference>
<dbReference type="PANTHER" id="PTHR12170">
    <property type="entry name" value="MACROPHAGE ERYTHROBLAST ATTACHER-RELATED"/>
    <property type="match status" value="1"/>
</dbReference>
<evidence type="ECO:0000256" key="1">
    <source>
        <dbReference type="ARBA" id="ARBA00002343"/>
    </source>
</evidence>
<dbReference type="CDD" id="cd16652">
    <property type="entry name" value="dRING_Rmd5p-like"/>
    <property type="match status" value="1"/>
</dbReference>
<dbReference type="PROSITE" id="PS50896">
    <property type="entry name" value="LISH"/>
    <property type="match status" value="1"/>
</dbReference>
<evidence type="ECO:0000256" key="10">
    <source>
        <dbReference type="PROSITE-ProRule" id="PRU01215"/>
    </source>
</evidence>
<feature type="region of interest" description="Disordered" evidence="11">
    <location>
        <begin position="305"/>
        <end position="336"/>
    </location>
</feature>
<dbReference type="PANTHER" id="PTHR12170:SF3">
    <property type="entry name" value="GH10162P"/>
    <property type="match status" value="1"/>
</dbReference>
<dbReference type="InterPro" id="IPR013083">
    <property type="entry name" value="Znf_RING/FYVE/PHD"/>
</dbReference>
<dbReference type="InterPro" id="IPR027370">
    <property type="entry name" value="Znf-RING_euk"/>
</dbReference>
<reference evidence="14 15" key="1">
    <citation type="journal article" date="2014" name="BMC Genomics">
        <title>Comparative genomics of the major fungal agents of human and animal Sporotrichosis: Sporothrix schenckii and Sporothrix brasiliensis.</title>
        <authorList>
            <person name="Teixeira M.M."/>
            <person name="de Almeida L.G."/>
            <person name="Kubitschek-Barreira P."/>
            <person name="Alves F.L."/>
            <person name="Kioshima E.S."/>
            <person name="Abadio A.K."/>
            <person name="Fernandes L."/>
            <person name="Derengowski L.S."/>
            <person name="Ferreira K.S."/>
            <person name="Souza R.C."/>
            <person name="Ruiz J.C."/>
            <person name="de Andrade N.C."/>
            <person name="Paes H.C."/>
            <person name="Nicola A.M."/>
            <person name="Albuquerque P."/>
            <person name="Gerber A.L."/>
            <person name="Martins V.P."/>
            <person name="Peconick L.D."/>
            <person name="Neto A.V."/>
            <person name="Chaucanez C.B."/>
            <person name="Silva P.A."/>
            <person name="Cunha O.L."/>
            <person name="de Oliveira F.F."/>
            <person name="dos Santos T.C."/>
            <person name="Barros A.L."/>
            <person name="Soares M.A."/>
            <person name="de Oliveira L.M."/>
            <person name="Marini M.M."/>
            <person name="Villalobos-Duno H."/>
            <person name="Cunha M.M."/>
            <person name="de Hoog S."/>
            <person name="da Silveira J.F."/>
            <person name="Henrissat B."/>
            <person name="Nino-Vega G.A."/>
            <person name="Cisalpino P.S."/>
            <person name="Mora-Montes H.M."/>
            <person name="Almeida S.R."/>
            <person name="Stajich J.E."/>
            <person name="Lopes-Bezerra L.M."/>
            <person name="Vasconcelos A.T."/>
            <person name="Felipe M.S."/>
        </authorList>
    </citation>
    <scope>NUCLEOTIDE SEQUENCE [LARGE SCALE GENOMIC DNA]</scope>
    <source>
        <strain evidence="14 15">1099-18</strain>
    </source>
</reference>
<evidence type="ECO:0000259" key="12">
    <source>
        <dbReference type="PROSITE" id="PS50897"/>
    </source>
</evidence>
<evidence type="ECO:0000256" key="3">
    <source>
        <dbReference type="ARBA" id="ARBA00022490"/>
    </source>
</evidence>
<proteinExistence type="inferred from homology"/>
<evidence type="ECO:0000256" key="6">
    <source>
        <dbReference type="ARBA" id="ARBA00022833"/>
    </source>
</evidence>
<dbReference type="GO" id="GO:0043161">
    <property type="term" value="P:proteasome-mediated ubiquitin-dependent protein catabolic process"/>
    <property type="evidence" value="ECO:0007669"/>
    <property type="project" value="InterPro"/>
</dbReference>